<comment type="caution">
    <text evidence="1">The sequence shown here is derived from an EMBL/GenBank/DDBJ whole genome shotgun (WGS) entry which is preliminary data.</text>
</comment>
<gene>
    <name evidence="1" type="ORF">DDF67_18720</name>
</gene>
<accession>A0A2T9JLK9</accession>
<evidence type="ECO:0000313" key="1">
    <source>
        <dbReference type="EMBL" id="PVM84556.1"/>
    </source>
</evidence>
<evidence type="ECO:0000313" key="2">
    <source>
        <dbReference type="Proteomes" id="UP000245073"/>
    </source>
</evidence>
<reference evidence="1 2" key="1">
    <citation type="submission" date="2018-04" db="EMBL/GenBank/DDBJ databases">
        <title>The genome sequence of Caulobacter sp. 744.</title>
        <authorList>
            <person name="Gao J."/>
            <person name="Sun J."/>
        </authorList>
    </citation>
    <scope>NUCLEOTIDE SEQUENCE [LARGE SCALE GENOMIC DNA]</scope>
    <source>
        <strain evidence="1 2">774</strain>
    </source>
</reference>
<dbReference type="Proteomes" id="UP000245073">
    <property type="component" value="Unassembled WGS sequence"/>
</dbReference>
<dbReference type="EMBL" id="QDKQ01000064">
    <property type="protein sequence ID" value="PVM84556.1"/>
    <property type="molecule type" value="Genomic_DNA"/>
</dbReference>
<dbReference type="OrthoDB" id="1443646at2"/>
<proteinExistence type="predicted"/>
<name>A0A2T9JLK9_9CAUL</name>
<dbReference type="RefSeq" id="WP_109102356.1">
    <property type="nucleotide sequence ID" value="NZ_QDKQ01000064.1"/>
</dbReference>
<organism evidence="1 2">
    <name type="scientific">Caulobacter endophyticus</name>
    <dbReference type="NCBI Taxonomy" id="2172652"/>
    <lineage>
        <taxon>Bacteria</taxon>
        <taxon>Pseudomonadati</taxon>
        <taxon>Pseudomonadota</taxon>
        <taxon>Alphaproteobacteria</taxon>
        <taxon>Caulobacterales</taxon>
        <taxon>Caulobacteraceae</taxon>
        <taxon>Caulobacter</taxon>
    </lineage>
</organism>
<sequence length="129" mass="14805">MTNPSKTERMDLRRSIGNRVVPTPVARGPAAACLWPHACFECRKSWKLSNAAAGACPECARPLHWMGRAFKAPRKADKDQWTKVRLLWLAGFRFVSHTRGREAEPFPDRPGEVEAFVRRNPEHPFRIER</sequence>
<keyword evidence="2" id="KW-1185">Reference proteome</keyword>
<dbReference type="AlphaFoldDB" id="A0A2T9JLK9"/>
<protein>
    <submittedName>
        <fullName evidence="1">Uncharacterized protein</fullName>
    </submittedName>
</protein>